<keyword evidence="2" id="KW-0964">Secreted</keyword>
<reference evidence="5" key="1">
    <citation type="journal article" date="2019" name="Int. J. Syst. Evol. Microbiol.">
        <title>The Global Catalogue of Microorganisms (GCM) 10K type strain sequencing project: providing services to taxonomists for standard genome sequencing and annotation.</title>
        <authorList>
            <consortium name="The Broad Institute Genomics Platform"/>
            <consortium name="The Broad Institute Genome Sequencing Center for Infectious Disease"/>
            <person name="Wu L."/>
            <person name="Ma J."/>
        </authorList>
    </citation>
    <scope>NUCLEOTIDE SEQUENCE [LARGE SCALE GENOMIC DNA]</scope>
    <source>
        <strain evidence="5">CGMCC 1.12376</strain>
    </source>
</reference>
<gene>
    <name evidence="4" type="ORF">ACFSBH_03795</name>
</gene>
<dbReference type="PROSITE" id="PS00118">
    <property type="entry name" value="PA2_HIS"/>
    <property type="match status" value="1"/>
</dbReference>
<feature type="domain" description="Phospholipase A2-like" evidence="3">
    <location>
        <begin position="14"/>
        <end position="53"/>
    </location>
</feature>
<dbReference type="Proteomes" id="UP001597221">
    <property type="component" value="Unassembled WGS sequence"/>
</dbReference>
<dbReference type="RefSeq" id="WP_379596105.1">
    <property type="nucleotide sequence ID" value="NZ_JBHUDE010000012.1"/>
</dbReference>
<dbReference type="Pfam" id="PF08398">
    <property type="entry name" value="Phospholip_A2_4"/>
    <property type="match status" value="1"/>
</dbReference>
<comment type="caution">
    <text evidence="4">The sequence shown here is derived from an EMBL/GenBank/DDBJ whole genome shotgun (WGS) entry which is preliminary data.</text>
</comment>
<name>A0ABW4HNJ6_9BACI</name>
<evidence type="ECO:0000256" key="1">
    <source>
        <dbReference type="ARBA" id="ARBA00004613"/>
    </source>
</evidence>
<evidence type="ECO:0000259" key="3">
    <source>
        <dbReference type="Pfam" id="PF08398"/>
    </source>
</evidence>
<dbReference type="InterPro" id="IPR036444">
    <property type="entry name" value="PLipase_A2_dom_sf"/>
</dbReference>
<protein>
    <submittedName>
        <fullName evidence="4">Phospholipase</fullName>
    </submittedName>
</protein>
<accession>A0ABW4HNJ6</accession>
<dbReference type="InterPro" id="IPR033113">
    <property type="entry name" value="PLA2_histidine"/>
</dbReference>
<proteinExistence type="predicted"/>
<keyword evidence="5" id="KW-1185">Reference proteome</keyword>
<evidence type="ECO:0000313" key="5">
    <source>
        <dbReference type="Proteomes" id="UP001597221"/>
    </source>
</evidence>
<dbReference type="SUPFAM" id="SSF48619">
    <property type="entry name" value="Phospholipase A2, PLA2"/>
    <property type="match status" value="1"/>
</dbReference>
<evidence type="ECO:0000313" key="4">
    <source>
        <dbReference type="EMBL" id="MFD1606780.1"/>
    </source>
</evidence>
<dbReference type="EMBL" id="JBHUDE010000012">
    <property type="protein sequence ID" value="MFD1606780.1"/>
    <property type="molecule type" value="Genomic_DNA"/>
</dbReference>
<dbReference type="InterPro" id="IPR013607">
    <property type="entry name" value="Phospholipase_A2-like"/>
</dbReference>
<dbReference type="Gene3D" id="1.20.90.10">
    <property type="entry name" value="Phospholipase A2 domain"/>
    <property type="match status" value="1"/>
</dbReference>
<sequence length="92" mass="10787">MNRAPINGRGWCIFPGYRWCGPGCNGPGYPTNAVDACCMRHDLCLQQGRDRCYCDYMFLECLRPYLDGPYPENRHARLMYHTIRLKTKFTCR</sequence>
<evidence type="ECO:0000256" key="2">
    <source>
        <dbReference type="ARBA" id="ARBA00022525"/>
    </source>
</evidence>
<organism evidence="4 5">
    <name type="scientific">Oceanobacillus luteolus</name>
    <dbReference type="NCBI Taxonomy" id="1274358"/>
    <lineage>
        <taxon>Bacteria</taxon>
        <taxon>Bacillati</taxon>
        <taxon>Bacillota</taxon>
        <taxon>Bacilli</taxon>
        <taxon>Bacillales</taxon>
        <taxon>Bacillaceae</taxon>
        <taxon>Oceanobacillus</taxon>
    </lineage>
</organism>
<comment type="subcellular location">
    <subcellularLocation>
        <location evidence="1">Secreted</location>
    </subcellularLocation>
</comment>